<dbReference type="Pfam" id="PF01494">
    <property type="entry name" value="FAD_binding_3"/>
    <property type="match status" value="1"/>
</dbReference>
<dbReference type="SUPFAM" id="SSF51905">
    <property type="entry name" value="FAD/NAD(P)-binding domain"/>
    <property type="match status" value="1"/>
</dbReference>
<dbReference type="RefSeq" id="XP_064702753.1">
    <property type="nucleotide sequence ID" value="XM_064850271.1"/>
</dbReference>
<gene>
    <name evidence="6" type="ORF">LTR84_006713</name>
</gene>
<feature type="domain" description="FAD-binding" evidence="5">
    <location>
        <begin position="31"/>
        <end position="389"/>
    </location>
</feature>
<dbReference type="InterPro" id="IPR036188">
    <property type="entry name" value="FAD/NAD-bd_sf"/>
</dbReference>
<dbReference type="Pfam" id="PF21274">
    <property type="entry name" value="Rng_hyd_C"/>
    <property type="match status" value="1"/>
</dbReference>
<dbReference type="InterPro" id="IPR050641">
    <property type="entry name" value="RIFMO-like"/>
</dbReference>
<sequence>MVLQESLGDKSPLMCAGSPRSFGHDGLPESTTALIVGGGPVGITTAIALARYGIQSVILERHATRMGQPKAHVINNRSVEILRQYGVDLTPMRKVGLSDEEAGQVIFASSMNGLEYGVLNSSVASSTARDASPETMFNVAQPLLEEYLLQVALETGKVKHLRMHEWQNCTEDPTTKEITSTVLLRESDVTKLVTSKYLIACDGANSKSRDVLQIPFLSPNGSPEVILNYASIHFSADLSHFKPGLLWFILNPSGMGVFIAYNRKNSWVFTIQYDPSTTPSETFTSDFLQTQVFKGIGMVPNDYKELGVTLWKTSPKIAANYRSKSIPHAFLAGDAAHSFPPTGGLGMNTGIGDIQNLVWKIHALEKGWTGDSFLDTITLERWAVANENSKQSKVNEDNIFRLVSAIFKPAMTPENLWADQASRKEIQSALQYQHDHFDSLNLVLGYAYGRDHLRGPSDYRKENVPGVRLPHEWVKTAAGDRVSTLDLIDGYTFVLLTSAGLTMKKQIDLQEVPISVMQLERDFFDESGNWTAVLGLNGDAAVLVRPDQHIVGTVTSMEKVPSLLAAYWNPQHMSDGPDSLVETTSISFEI</sequence>
<organism evidence="6 7">
    <name type="scientific">Exophiala bonariae</name>
    <dbReference type="NCBI Taxonomy" id="1690606"/>
    <lineage>
        <taxon>Eukaryota</taxon>
        <taxon>Fungi</taxon>
        <taxon>Dikarya</taxon>
        <taxon>Ascomycota</taxon>
        <taxon>Pezizomycotina</taxon>
        <taxon>Eurotiomycetes</taxon>
        <taxon>Chaetothyriomycetidae</taxon>
        <taxon>Chaetothyriales</taxon>
        <taxon>Herpotrichiellaceae</taxon>
        <taxon>Exophiala</taxon>
    </lineage>
</organism>
<proteinExistence type="predicted"/>
<keyword evidence="4" id="KW-0560">Oxidoreductase</keyword>
<keyword evidence="7" id="KW-1185">Reference proteome</keyword>
<dbReference type="PANTHER" id="PTHR43004">
    <property type="entry name" value="TRK SYSTEM POTASSIUM UPTAKE PROTEIN"/>
    <property type="match status" value="1"/>
</dbReference>
<keyword evidence="2" id="KW-0285">Flavoprotein</keyword>
<reference evidence="6 7" key="1">
    <citation type="submission" date="2023-08" db="EMBL/GenBank/DDBJ databases">
        <title>Black Yeasts Isolated from many extreme environments.</title>
        <authorList>
            <person name="Coleine C."/>
            <person name="Stajich J.E."/>
            <person name="Selbmann L."/>
        </authorList>
    </citation>
    <scope>NUCLEOTIDE SEQUENCE [LARGE SCALE GENOMIC DNA]</scope>
    <source>
        <strain evidence="6 7">CCFEE 5792</strain>
    </source>
</reference>
<dbReference type="Gene3D" id="3.30.9.10">
    <property type="entry name" value="D-Amino Acid Oxidase, subunit A, domain 2"/>
    <property type="match status" value="1"/>
</dbReference>
<dbReference type="Proteomes" id="UP001358417">
    <property type="component" value="Unassembled WGS sequence"/>
</dbReference>
<accession>A0AAV9N0V4</accession>
<evidence type="ECO:0000313" key="7">
    <source>
        <dbReference type="Proteomes" id="UP001358417"/>
    </source>
</evidence>
<dbReference type="GO" id="GO:0016709">
    <property type="term" value="F:oxidoreductase activity, acting on paired donors, with incorporation or reduction of molecular oxygen, NAD(P)H as one donor, and incorporation of one atom of oxygen"/>
    <property type="evidence" value="ECO:0007669"/>
    <property type="project" value="UniProtKB-ARBA"/>
</dbReference>
<evidence type="ECO:0000256" key="2">
    <source>
        <dbReference type="ARBA" id="ARBA00022630"/>
    </source>
</evidence>
<evidence type="ECO:0000259" key="5">
    <source>
        <dbReference type="Pfam" id="PF01494"/>
    </source>
</evidence>
<evidence type="ECO:0000313" key="6">
    <source>
        <dbReference type="EMBL" id="KAK5047191.1"/>
    </source>
</evidence>
<dbReference type="InterPro" id="IPR002938">
    <property type="entry name" value="FAD-bd"/>
</dbReference>
<dbReference type="EMBL" id="JAVRRD010000026">
    <property type="protein sequence ID" value="KAK5047191.1"/>
    <property type="molecule type" value="Genomic_DNA"/>
</dbReference>
<protein>
    <recommendedName>
        <fullName evidence="5">FAD-binding domain-containing protein</fullName>
    </recommendedName>
</protein>
<dbReference type="GeneID" id="89974882"/>
<dbReference type="Gene3D" id="3.50.50.60">
    <property type="entry name" value="FAD/NAD(P)-binding domain"/>
    <property type="match status" value="1"/>
</dbReference>
<dbReference type="GO" id="GO:0071949">
    <property type="term" value="F:FAD binding"/>
    <property type="evidence" value="ECO:0007669"/>
    <property type="project" value="InterPro"/>
</dbReference>
<name>A0AAV9N0V4_9EURO</name>
<evidence type="ECO:0000256" key="4">
    <source>
        <dbReference type="ARBA" id="ARBA00023002"/>
    </source>
</evidence>
<dbReference type="PRINTS" id="PR00420">
    <property type="entry name" value="RNGMNOXGNASE"/>
</dbReference>
<dbReference type="AlphaFoldDB" id="A0AAV9N0V4"/>
<comment type="cofactor">
    <cofactor evidence="1">
        <name>FAD</name>
        <dbReference type="ChEBI" id="CHEBI:57692"/>
    </cofactor>
</comment>
<keyword evidence="3" id="KW-0274">FAD</keyword>
<evidence type="ECO:0000256" key="3">
    <source>
        <dbReference type="ARBA" id="ARBA00022827"/>
    </source>
</evidence>
<dbReference type="Gene3D" id="3.40.30.120">
    <property type="match status" value="1"/>
</dbReference>
<evidence type="ECO:0000256" key="1">
    <source>
        <dbReference type="ARBA" id="ARBA00001974"/>
    </source>
</evidence>
<comment type="caution">
    <text evidence="6">The sequence shown here is derived from an EMBL/GenBank/DDBJ whole genome shotgun (WGS) entry which is preliminary data.</text>
</comment>
<dbReference type="PANTHER" id="PTHR43004:SF19">
    <property type="entry name" value="BINDING MONOOXYGENASE, PUTATIVE (JCVI)-RELATED"/>
    <property type="match status" value="1"/>
</dbReference>